<keyword evidence="7" id="KW-1185">Reference proteome</keyword>
<feature type="domain" description="HTH crp-type" evidence="5">
    <location>
        <begin position="147"/>
        <end position="215"/>
    </location>
</feature>
<dbReference type="RefSeq" id="WP_192732395.1">
    <property type="nucleotide sequence ID" value="NZ_BAAAVL010000011.1"/>
</dbReference>
<keyword evidence="2" id="KW-0238">DNA-binding</keyword>
<dbReference type="Gene3D" id="1.10.10.10">
    <property type="entry name" value="Winged helix-like DNA-binding domain superfamily/Winged helix DNA-binding domain"/>
    <property type="match status" value="1"/>
</dbReference>
<feature type="domain" description="Cyclic nucleotide-binding" evidence="4">
    <location>
        <begin position="13"/>
        <end position="109"/>
    </location>
</feature>
<dbReference type="PANTHER" id="PTHR24567">
    <property type="entry name" value="CRP FAMILY TRANSCRIPTIONAL REGULATORY PROTEIN"/>
    <property type="match status" value="1"/>
</dbReference>
<comment type="caution">
    <text evidence="6">The sequence shown here is derived from an EMBL/GenBank/DDBJ whole genome shotgun (WGS) entry which is preliminary data.</text>
</comment>
<dbReference type="SMART" id="SM00100">
    <property type="entry name" value="cNMP"/>
    <property type="match status" value="1"/>
</dbReference>
<dbReference type="PANTHER" id="PTHR24567:SF74">
    <property type="entry name" value="HTH-TYPE TRANSCRIPTIONAL REGULATOR ARCR"/>
    <property type="match status" value="1"/>
</dbReference>
<evidence type="ECO:0000256" key="2">
    <source>
        <dbReference type="ARBA" id="ARBA00023125"/>
    </source>
</evidence>
<evidence type="ECO:0000313" key="7">
    <source>
        <dbReference type="Proteomes" id="UP000620262"/>
    </source>
</evidence>
<dbReference type="InterPro" id="IPR036388">
    <property type="entry name" value="WH-like_DNA-bd_sf"/>
</dbReference>
<dbReference type="Pfam" id="PF13545">
    <property type="entry name" value="HTH_Crp_2"/>
    <property type="match status" value="1"/>
</dbReference>
<gene>
    <name evidence="6" type="ORF">H4W29_006112</name>
</gene>
<accession>A0ABR9J196</accession>
<sequence>MLSNNERLLRSDMFHGLNEDTARRLAALARRRTYMVGEEILVEGEPGVHVIYVASGVVRLTRTESSGRDADIRVCEPGDFIGEYVIALGGNYAHGACAGASSELVLFEVAELRILADKCPQLQRNLLKISARHLLEAFDGIAGDRLHTAAQRVANFLLRQCPEAAPQATFHLPYKKQILAGKLGLGPEALSRAFAALARCGVDVKGRTVRIENVVLLRQVC</sequence>
<organism evidence="6 7">
    <name type="scientific">Rhizobium viscosum</name>
    <name type="common">Arthrobacter viscosus</name>
    <dbReference type="NCBI Taxonomy" id="1673"/>
    <lineage>
        <taxon>Bacteria</taxon>
        <taxon>Pseudomonadati</taxon>
        <taxon>Pseudomonadota</taxon>
        <taxon>Alphaproteobacteria</taxon>
        <taxon>Hyphomicrobiales</taxon>
        <taxon>Rhizobiaceae</taxon>
        <taxon>Rhizobium/Agrobacterium group</taxon>
        <taxon>Rhizobium</taxon>
    </lineage>
</organism>
<dbReference type="Proteomes" id="UP000620262">
    <property type="component" value="Unassembled WGS sequence"/>
</dbReference>
<evidence type="ECO:0000256" key="1">
    <source>
        <dbReference type="ARBA" id="ARBA00023015"/>
    </source>
</evidence>
<evidence type="ECO:0000259" key="5">
    <source>
        <dbReference type="PROSITE" id="PS51063"/>
    </source>
</evidence>
<dbReference type="SUPFAM" id="SSF46785">
    <property type="entry name" value="Winged helix' DNA-binding domain"/>
    <property type="match status" value="1"/>
</dbReference>
<evidence type="ECO:0000259" key="4">
    <source>
        <dbReference type="PROSITE" id="PS50042"/>
    </source>
</evidence>
<evidence type="ECO:0000256" key="3">
    <source>
        <dbReference type="ARBA" id="ARBA00023163"/>
    </source>
</evidence>
<dbReference type="Gene3D" id="2.60.120.10">
    <property type="entry name" value="Jelly Rolls"/>
    <property type="match status" value="1"/>
</dbReference>
<name>A0ABR9J196_RHIVS</name>
<evidence type="ECO:0000313" key="6">
    <source>
        <dbReference type="EMBL" id="MBE1508867.1"/>
    </source>
</evidence>
<dbReference type="InterPro" id="IPR012318">
    <property type="entry name" value="HTH_CRP"/>
</dbReference>
<dbReference type="InterPro" id="IPR018490">
    <property type="entry name" value="cNMP-bd_dom_sf"/>
</dbReference>
<keyword evidence="1" id="KW-0805">Transcription regulation</keyword>
<dbReference type="InterPro" id="IPR050397">
    <property type="entry name" value="Env_Response_Regulators"/>
</dbReference>
<protein>
    <submittedName>
        <fullName evidence="6">CRP-like cAMP-binding protein</fullName>
    </submittedName>
</protein>
<dbReference type="PROSITE" id="PS51063">
    <property type="entry name" value="HTH_CRP_2"/>
    <property type="match status" value="1"/>
</dbReference>
<reference evidence="6 7" key="1">
    <citation type="submission" date="2020-10" db="EMBL/GenBank/DDBJ databases">
        <title>Sequencing the genomes of 1000 actinobacteria strains.</title>
        <authorList>
            <person name="Klenk H.-P."/>
        </authorList>
    </citation>
    <scope>NUCLEOTIDE SEQUENCE [LARGE SCALE GENOMIC DNA]</scope>
    <source>
        <strain evidence="6 7">DSM 7307</strain>
    </source>
</reference>
<dbReference type="InterPro" id="IPR014710">
    <property type="entry name" value="RmlC-like_jellyroll"/>
</dbReference>
<dbReference type="InterPro" id="IPR036390">
    <property type="entry name" value="WH_DNA-bd_sf"/>
</dbReference>
<dbReference type="Pfam" id="PF00027">
    <property type="entry name" value="cNMP_binding"/>
    <property type="match status" value="1"/>
</dbReference>
<dbReference type="CDD" id="cd00038">
    <property type="entry name" value="CAP_ED"/>
    <property type="match status" value="1"/>
</dbReference>
<dbReference type="EMBL" id="JADBEC010000002">
    <property type="protein sequence ID" value="MBE1508867.1"/>
    <property type="molecule type" value="Genomic_DNA"/>
</dbReference>
<proteinExistence type="predicted"/>
<dbReference type="SUPFAM" id="SSF51206">
    <property type="entry name" value="cAMP-binding domain-like"/>
    <property type="match status" value="1"/>
</dbReference>
<dbReference type="InterPro" id="IPR000595">
    <property type="entry name" value="cNMP-bd_dom"/>
</dbReference>
<keyword evidence="3" id="KW-0804">Transcription</keyword>
<dbReference type="PROSITE" id="PS50042">
    <property type="entry name" value="CNMP_BINDING_3"/>
    <property type="match status" value="1"/>
</dbReference>